<dbReference type="InterPro" id="IPR013785">
    <property type="entry name" value="Aldolase_TIM"/>
</dbReference>
<proteinExistence type="predicted"/>
<accession>A0A2T2WKB3</accession>
<dbReference type="InterPro" id="IPR034505">
    <property type="entry name" value="Coproporphyrinogen-III_oxidase"/>
</dbReference>
<evidence type="ECO:0000256" key="3">
    <source>
        <dbReference type="ARBA" id="ARBA00022723"/>
    </source>
</evidence>
<dbReference type="GO" id="GO:0006779">
    <property type="term" value="P:porphyrin-containing compound biosynthetic process"/>
    <property type="evidence" value="ECO:0007669"/>
    <property type="project" value="TreeGrafter"/>
</dbReference>
<feature type="domain" description="Radical SAM core" evidence="6">
    <location>
        <begin position="37"/>
        <end position="259"/>
    </location>
</feature>
<dbReference type="GO" id="GO:0005737">
    <property type="term" value="C:cytoplasm"/>
    <property type="evidence" value="ECO:0007669"/>
    <property type="project" value="TreeGrafter"/>
</dbReference>
<reference evidence="7 8" key="1">
    <citation type="journal article" date="2014" name="BMC Genomics">
        <title>Comparison of environmental and isolate Sulfobacillus genomes reveals diverse carbon, sulfur, nitrogen, and hydrogen metabolisms.</title>
        <authorList>
            <person name="Justice N.B."/>
            <person name="Norman A."/>
            <person name="Brown C.T."/>
            <person name="Singh A."/>
            <person name="Thomas B.C."/>
            <person name="Banfield J.F."/>
        </authorList>
    </citation>
    <scope>NUCLEOTIDE SEQUENCE [LARGE SCALE GENOMIC DNA]</scope>
    <source>
        <strain evidence="7">AMDSBA5</strain>
    </source>
</reference>
<dbReference type="SUPFAM" id="SSF102114">
    <property type="entry name" value="Radical SAM enzymes"/>
    <property type="match status" value="1"/>
</dbReference>
<dbReference type="CDD" id="cd01335">
    <property type="entry name" value="Radical_SAM"/>
    <property type="match status" value="1"/>
</dbReference>
<dbReference type="GO" id="GO:0051539">
    <property type="term" value="F:4 iron, 4 sulfur cluster binding"/>
    <property type="evidence" value="ECO:0007669"/>
    <property type="project" value="TreeGrafter"/>
</dbReference>
<dbReference type="PANTHER" id="PTHR13932:SF5">
    <property type="entry name" value="RADICAL S-ADENOSYL METHIONINE DOMAIN-CONTAINING PROTEIN 1, MITOCHONDRIAL"/>
    <property type="match status" value="1"/>
</dbReference>
<dbReference type="AlphaFoldDB" id="A0A2T2WKB3"/>
<name>A0A2T2WKB3_SULTH</name>
<protein>
    <recommendedName>
        <fullName evidence="1">Heme chaperone HemW</fullName>
    </recommendedName>
</protein>
<gene>
    <name evidence="7" type="ORF">C7B47_16450</name>
</gene>
<dbReference type="SMART" id="SM00729">
    <property type="entry name" value="Elp3"/>
    <property type="match status" value="1"/>
</dbReference>
<sequence>MDPVQRLVAHPLFEQRESEYIRWYPKTLTKPLATPLPSRIAADGIYIHIPFCDKLCSFCPYNKIVSDHSVMTEFVQALCKEIEMYARMSTEHAVRFVYFGGGTPSVLDPQDVERILTTLRNGFNLIPSAEISFEAHPTHLTANYVHQLRELGVTRISSGIQQLDDHLLSTLGSHHSADDGFEAIENTVKVMGHIAVDMLFRCPTQSLETWVDQLKLVTSMQGVSHVSCYSLVLKDPSNQPSKRTEAAMTIAMDQILTQRGYTHYASCASGGFDYALEGHRCQYEFSHWAAPQAEFLGLGPGAFGYVAGAMTGNGLHVRNYIKNINAGMLPLVSVTPVSSLDEQLRRYMILGVKTLKVDLAAIQRVSGVDPTRYFAKEIRWLEDMHFANVAENWLVLTDVGRYFVDTISAAFFSAAERDVPHPEEPELRQMEVEAIRNLTAKGGV</sequence>
<evidence type="ECO:0000313" key="8">
    <source>
        <dbReference type="Proteomes" id="UP000242705"/>
    </source>
</evidence>
<dbReference type="EMBL" id="PXYX01000081">
    <property type="protein sequence ID" value="PSR22672.1"/>
    <property type="molecule type" value="Genomic_DNA"/>
</dbReference>
<dbReference type="SFLD" id="SFLDG01065">
    <property type="entry name" value="anaerobic_coproporphyrinogen-I"/>
    <property type="match status" value="1"/>
</dbReference>
<organism evidence="7 8">
    <name type="scientific">Sulfobacillus thermosulfidooxidans</name>
    <dbReference type="NCBI Taxonomy" id="28034"/>
    <lineage>
        <taxon>Bacteria</taxon>
        <taxon>Bacillati</taxon>
        <taxon>Bacillota</taxon>
        <taxon>Clostridia</taxon>
        <taxon>Eubacteriales</taxon>
        <taxon>Clostridiales Family XVII. Incertae Sedis</taxon>
        <taxon>Sulfobacillus</taxon>
    </lineage>
</organism>
<evidence type="ECO:0000313" key="7">
    <source>
        <dbReference type="EMBL" id="PSR22672.1"/>
    </source>
</evidence>
<dbReference type="SFLD" id="SFLDS00029">
    <property type="entry name" value="Radical_SAM"/>
    <property type="match status" value="1"/>
</dbReference>
<dbReference type="GO" id="GO:0003824">
    <property type="term" value="F:catalytic activity"/>
    <property type="evidence" value="ECO:0007669"/>
    <property type="project" value="InterPro"/>
</dbReference>
<dbReference type="Pfam" id="PF04055">
    <property type="entry name" value="Radical_SAM"/>
    <property type="match status" value="1"/>
</dbReference>
<evidence type="ECO:0000256" key="5">
    <source>
        <dbReference type="ARBA" id="ARBA00023014"/>
    </source>
</evidence>
<dbReference type="Proteomes" id="UP000242705">
    <property type="component" value="Unassembled WGS sequence"/>
</dbReference>
<dbReference type="Pfam" id="PF06969">
    <property type="entry name" value="HemN_C"/>
    <property type="match status" value="1"/>
</dbReference>
<dbReference type="InterPro" id="IPR010723">
    <property type="entry name" value="HemN_C"/>
</dbReference>
<evidence type="ECO:0000259" key="6">
    <source>
        <dbReference type="PROSITE" id="PS51918"/>
    </source>
</evidence>
<dbReference type="InterPro" id="IPR006638">
    <property type="entry name" value="Elp3/MiaA/NifB-like_rSAM"/>
</dbReference>
<comment type="caution">
    <text evidence="7">The sequence shown here is derived from an EMBL/GenBank/DDBJ whole genome shotgun (WGS) entry which is preliminary data.</text>
</comment>
<dbReference type="Gene3D" id="3.20.20.70">
    <property type="entry name" value="Aldolase class I"/>
    <property type="match status" value="1"/>
</dbReference>
<dbReference type="PROSITE" id="PS51918">
    <property type="entry name" value="RADICAL_SAM"/>
    <property type="match status" value="1"/>
</dbReference>
<evidence type="ECO:0000256" key="4">
    <source>
        <dbReference type="ARBA" id="ARBA00023004"/>
    </source>
</evidence>
<dbReference type="PANTHER" id="PTHR13932">
    <property type="entry name" value="COPROPORPHYRINIGEN III OXIDASE"/>
    <property type="match status" value="1"/>
</dbReference>
<keyword evidence="5" id="KW-0411">Iron-sulfur</keyword>
<keyword evidence="3" id="KW-0479">Metal-binding</keyword>
<dbReference type="InterPro" id="IPR007197">
    <property type="entry name" value="rSAM"/>
</dbReference>
<dbReference type="InterPro" id="IPR058240">
    <property type="entry name" value="rSAM_sf"/>
</dbReference>
<dbReference type="GO" id="GO:0046872">
    <property type="term" value="F:metal ion binding"/>
    <property type="evidence" value="ECO:0007669"/>
    <property type="project" value="UniProtKB-KW"/>
</dbReference>
<evidence type="ECO:0000256" key="2">
    <source>
        <dbReference type="ARBA" id="ARBA00022691"/>
    </source>
</evidence>
<evidence type="ECO:0000256" key="1">
    <source>
        <dbReference type="ARBA" id="ARBA00017228"/>
    </source>
</evidence>
<keyword evidence="4" id="KW-0408">Iron</keyword>
<keyword evidence="2" id="KW-0949">S-adenosyl-L-methionine</keyword>